<name>A0A0K1PTN5_9BACT</name>
<organism evidence="4 5">
    <name type="scientific">Labilithrix luteola</name>
    <dbReference type="NCBI Taxonomy" id="1391654"/>
    <lineage>
        <taxon>Bacteria</taxon>
        <taxon>Pseudomonadati</taxon>
        <taxon>Myxococcota</taxon>
        <taxon>Polyangia</taxon>
        <taxon>Polyangiales</taxon>
        <taxon>Labilitrichaceae</taxon>
        <taxon>Labilithrix</taxon>
    </lineage>
</organism>
<dbReference type="EMBL" id="CP012333">
    <property type="protein sequence ID" value="AKU96895.1"/>
    <property type="molecule type" value="Genomic_DNA"/>
</dbReference>
<dbReference type="PROSITE" id="PS50005">
    <property type="entry name" value="TPR"/>
    <property type="match status" value="1"/>
</dbReference>
<dbReference type="InterPro" id="IPR011990">
    <property type="entry name" value="TPR-like_helical_dom_sf"/>
</dbReference>
<keyword evidence="2" id="KW-0812">Transmembrane</keyword>
<feature type="chain" id="PRO_5005466579" evidence="3">
    <location>
        <begin position="44"/>
        <end position="334"/>
    </location>
</feature>
<keyword evidence="1" id="KW-0802">TPR repeat</keyword>
<feature type="repeat" description="TPR" evidence="1">
    <location>
        <begin position="56"/>
        <end position="89"/>
    </location>
</feature>
<evidence type="ECO:0000256" key="1">
    <source>
        <dbReference type="PROSITE-ProRule" id="PRU00339"/>
    </source>
</evidence>
<keyword evidence="2" id="KW-1133">Transmembrane helix</keyword>
<gene>
    <name evidence="4" type="ORF">AKJ09_03559</name>
</gene>
<proteinExistence type="predicted"/>
<reference evidence="4 5" key="1">
    <citation type="submission" date="2015-08" db="EMBL/GenBank/DDBJ databases">
        <authorList>
            <person name="Babu N.S."/>
            <person name="Beckwith C.J."/>
            <person name="Beseler K.G."/>
            <person name="Brison A."/>
            <person name="Carone J.V."/>
            <person name="Caskin T.P."/>
            <person name="Diamond M."/>
            <person name="Durham M.E."/>
            <person name="Foxe J.M."/>
            <person name="Go M."/>
            <person name="Henderson B.A."/>
            <person name="Jones I.B."/>
            <person name="McGettigan J.A."/>
            <person name="Micheletti S.J."/>
            <person name="Nasrallah M.E."/>
            <person name="Ortiz D."/>
            <person name="Piller C.R."/>
            <person name="Privatt S.R."/>
            <person name="Schneider S.L."/>
            <person name="Sharp S."/>
            <person name="Smith T.C."/>
            <person name="Stanton J.D."/>
            <person name="Ullery H.E."/>
            <person name="Wilson R.J."/>
            <person name="Serrano M.G."/>
            <person name="Buck G."/>
            <person name="Lee V."/>
            <person name="Wang Y."/>
            <person name="Carvalho R."/>
            <person name="Voegtly L."/>
            <person name="Shi R."/>
            <person name="Duckworth R."/>
            <person name="Johnson A."/>
            <person name="Loviza R."/>
            <person name="Walstead R."/>
            <person name="Shah Z."/>
            <person name="Kiflezghi M."/>
            <person name="Wade K."/>
            <person name="Ball S.L."/>
            <person name="Bradley K.W."/>
            <person name="Asai D.J."/>
            <person name="Bowman C.A."/>
            <person name="Russell D.A."/>
            <person name="Pope W.H."/>
            <person name="Jacobs-Sera D."/>
            <person name="Hendrix R.W."/>
            <person name="Hatfull G.F."/>
        </authorList>
    </citation>
    <scope>NUCLEOTIDE SEQUENCE [LARGE SCALE GENOMIC DNA]</scope>
    <source>
        <strain evidence="4 5">DSM 27648</strain>
    </source>
</reference>
<dbReference type="RefSeq" id="WP_169927579.1">
    <property type="nucleotide sequence ID" value="NZ_CP012333.1"/>
</dbReference>
<dbReference type="STRING" id="1391654.AKJ09_03559"/>
<accession>A0A0K1PTN5</accession>
<evidence type="ECO:0000256" key="3">
    <source>
        <dbReference type="SAM" id="SignalP"/>
    </source>
</evidence>
<dbReference type="InterPro" id="IPR019734">
    <property type="entry name" value="TPR_rpt"/>
</dbReference>
<dbReference type="Proteomes" id="UP000064967">
    <property type="component" value="Chromosome"/>
</dbReference>
<keyword evidence="3" id="KW-0732">Signal</keyword>
<dbReference type="SUPFAM" id="SSF48452">
    <property type="entry name" value="TPR-like"/>
    <property type="match status" value="1"/>
</dbReference>
<dbReference type="KEGG" id="llu:AKJ09_03559"/>
<dbReference type="Gene3D" id="1.25.40.10">
    <property type="entry name" value="Tetratricopeptide repeat domain"/>
    <property type="match status" value="1"/>
</dbReference>
<evidence type="ECO:0000256" key="2">
    <source>
        <dbReference type="SAM" id="Phobius"/>
    </source>
</evidence>
<evidence type="ECO:0000313" key="4">
    <source>
        <dbReference type="EMBL" id="AKU96895.1"/>
    </source>
</evidence>
<keyword evidence="5" id="KW-1185">Reference proteome</keyword>
<sequence length="334" mass="35656">MAGGDRVVVPTTAFFPCALRSCAWMLSLALTTGTLLVPTMANAAPKAAENKPDQAAAKAFEQGQKAFKTGDYRKAGEKFEQAYELAPHPSPLWNAARAWHRAHEPMRAANLYAKYLRIAPEGARDRNHAISGLKELSAKLGLLTINATDVTDIRVDGKPIEGSSLYVLPGEHIIEGRATDAPIRVTRVIGAGEAMSVALVPPPPVVERVVQRVEEKPEDRKPEQFKSESFVPSKRGVSPTWFYVAAGVTVVVGGVATWSGLDTLNRKDDFVSAPDQAKLDDGRSSQTRTNILLGATAGLAVVTVVLALVVDWRGEPVTGPVHVGFTGNGVGGTF</sequence>
<keyword evidence="2" id="KW-0472">Membrane</keyword>
<protein>
    <submittedName>
        <fullName evidence="4">Uncharacterized protein</fullName>
    </submittedName>
</protein>
<feature type="transmembrane region" description="Helical" evidence="2">
    <location>
        <begin position="241"/>
        <end position="261"/>
    </location>
</feature>
<feature type="transmembrane region" description="Helical" evidence="2">
    <location>
        <begin position="291"/>
        <end position="310"/>
    </location>
</feature>
<dbReference type="AlphaFoldDB" id="A0A0K1PTN5"/>
<evidence type="ECO:0000313" key="5">
    <source>
        <dbReference type="Proteomes" id="UP000064967"/>
    </source>
</evidence>
<feature type="signal peptide" evidence="3">
    <location>
        <begin position="1"/>
        <end position="43"/>
    </location>
</feature>